<reference evidence="1 2" key="1">
    <citation type="submission" date="2024-06" db="EMBL/GenBank/DDBJ databases">
        <title>Genomic Encyclopedia of Type Strains, Phase IV (KMG-IV): sequencing the most valuable type-strain genomes for metagenomic binning, comparative biology and taxonomic classification.</title>
        <authorList>
            <person name="Goeker M."/>
        </authorList>
    </citation>
    <scope>NUCLEOTIDE SEQUENCE [LARGE SCALE GENOMIC DNA]</scope>
    <source>
        <strain evidence="1 2">DSM 29492</strain>
    </source>
</reference>
<evidence type="ECO:0000313" key="1">
    <source>
        <dbReference type="EMBL" id="MET3752290.1"/>
    </source>
</evidence>
<comment type="caution">
    <text evidence="1">The sequence shown here is derived from an EMBL/GenBank/DDBJ whole genome shotgun (WGS) entry which is preliminary data.</text>
</comment>
<dbReference type="EMBL" id="JBEPMJ010000044">
    <property type="protein sequence ID" value="MET3752290.1"/>
    <property type="molecule type" value="Genomic_DNA"/>
</dbReference>
<evidence type="ECO:0000313" key="2">
    <source>
        <dbReference type="Proteomes" id="UP001549106"/>
    </source>
</evidence>
<dbReference type="RefSeq" id="WP_257465613.1">
    <property type="nucleotide sequence ID" value="NZ_BAABXP010000002.1"/>
</dbReference>
<proteinExistence type="predicted"/>
<dbReference type="Proteomes" id="UP001549106">
    <property type="component" value="Unassembled WGS sequence"/>
</dbReference>
<sequence>MTWEKTEGKATEENTFTKNVIIDNIDAAGYNKRNIRRECKGEFHGKK</sequence>
<keyword evidence="2" id="KW-1185">Reference proteome</keyword>
<accession>A0ABV2M743</accession>
<protein>
    <submittedName>
        <fullName evidence="1">Uncharacterized protein</fullName>
    </submittedName>
</protein>
<gene>
    <name evidence="1" type="ORF">ABID24_003560</name>
</gene>
<name>A0ABV2M743_9FIRM</name>
<organism evidence="1 2">
    <name type="scientific">Blautia caecimuris</name>
    <dbReference type="NCBI Taxonomy" id="1796615"/>
    <lineage>
        <taxon>Bacteria</taxon>
        <taxon>Bacillati</taxon>
        <taxon>Bacillota</taxon>
        <taxon>Clostridia</taxon>
        <taxon>Lachnospirales</taxon>
        <taxon>Lachnospiraceae</taxon>
        <taxon>Blautia</taxon>
    </lineage>
</organism>